<keyword evidence="1" id="KW-0808">Transferase</keyword>
<dbReference type="EMBL" id="CP092085">
    <property type="protein sequence ID" value="UUN99461.1"/>
    <property type="molecule type" value="Genomic_DNA"/>
</dbReference>
<dbReference type="AlphaFoldDB" id="A0A8I1ACA7"/>
<accession>A0A8I1ACA7</accession>
<dbReference type="Gene3D" id="1.10.510.10">
    <property type="entry name" value="Transferase(Phosphotransferase) domain 1"/>
    <property type="match status" value="1"/>
</dbReference>
<sequence length="270" mass="31974">MSQNKIILPVASNSIQSQKFGRRVYQLKQGDQFFWLKLQIKNINQDYEQSFLNELNCYTQLNALETPTHKVLCDFSIIDPYLQFQLDEAIIEQAIWIKDTELLFKPVSDQFPQEDVYGKLMSSLEVLENLHNYGFIHGDLKLQHFRSQQQRSYLIDFEQACSIEQNRYGLKPIITATPRYMAPELFHAQQKTFQSDIYALGIIWLEWLTQRRLSAKSYQDWAILHCQKLNVCLPDRFKYLECILKSMLNKKNEQRCSNIYQIKQVLSQIV</sequence>
<dbReference type="PANTHER" id="PTHR44167:SF24">
    <property type="entry name" value="SERINE_THREONINE-PROTEIN KINASE CHK2"/>
    <property type="match status" value="1"/>
</dbReference>
<dbReference type="InterPro" id="IPR000719">
    <property type="entry name" value="Prot_kinase_dom"/>
</dbReference>
<evidence type="ECO:0000313" key="1">
    <source>
        <dbReference type="EMBL" id="UUN99461.1"/>
    </source>
</evidence>
<dbReference type="GO" id="GO:0005524">
    <property type="term" value="F:ATP binding"/>
    <property type="evidence" value="ECO:0007669"/>
    <property type="project" value="InterPro"/>
</dbReference>
<name>A0A8I1ACA7_ACIBZ</name>
<protein>
    <submittedName>
        <fullName evidence="1">Protein kinase</fullName>
    </submittedName>
</protein>
<dbReference type="Proteomes" id="UP000644140">
    <property type="component" value="Chromosome"/>
</dbReference>
<dbReference type="PANTHER" id="PTHR44167">
    <property type="entry name" value="OVARIAN-SPECIFIC SERINE/THREONINE-PROTEIN KINASE LOK-RELATED"/>
    <property type="match status" value="1"/>
</dbReference>
<gene>
    <name evidence="1" type="ORF">I9054_008455</name>
</gene>
<keyword evidence="1" id="KW-0418">Kinase</keyword>
<dbReference type="InterPro" id="IPR011009">
    <property type="entry name" value="Kinase-like_dom_sf"/>
</dbReference>
<dbReference type="SMART" id="SM00220">
    <property type="entry name" value="S_TKc"/>
    <property type="match status" value="1"/>
</dbReference>
<dbReference type="RefSeq" id="WP_009584650.1">
    <property type="nucleotide sequence ID" value="NZ_BKMM01000074.1"/>
</dbReference>
<dbReference type="Pfam" id="PF00069">
    <property type="entry name" value="Pkinase"/>
    <property type="match status" value="1"/>
</dbReference>
<proteinExistence type="predicted"/>
<evidence type="ECO:0000313" key="2">
    <source>
        <dbReference type="Proteomes" id="UP000644140"/>
    </source>
</evidence>
<organism evidence="1 2">
    <name type="scientific">Acinetobacter bereziniae</name>
    <name type="common">Acinetobacter genomosp. 10</name>
    <dbReference type="NCBI Taxonomy" id="106648"/>
    <lineage>
        <taxon>Bacteria</taxon>
        <taxon>Pseudomonadati</taxon>
        <taxon>Pseudomonadota</taxon>
        <taxon>Gammaproteobacteria</taxon>
        <taxon>Moraxellales</taxon>
        <taxon>Moraxellaceae</taxon>
        <taxon>Acinetobacter</taxon>
    </lineage>
</organism>
<reference evidence="1" key="1">
    <citation type="submission" date="2022-02" db="EMBL/GenBank/DDBJ databases">
        <title>Characterization of Tn125 harboring carbapenem-resistant Acinetobacter bereziniae clinical isolates.</title>
        <authorList>
            <person name="Wong N.-K."/>
            <person name="Pan Q."/>
        </authorList>
    </citation>
    <scope>NUCLEOTIDE SEQUENCE</scope>
    <source>
        <strain evidence="1">GD03393</strain>
    </source>
</reference>
<dbReference type="PROSITE" id="PS50011">
    <property type="entry name" value="PROTEIN_KINASE_DOM"/>
    <property type="match status" value="1"/>
</dbReference>
<dbReference type="GO" id="GO:0005737">
    <property type="term" value="C:cytoplasm"/>
    <property type="evidence" value="ECO:0007669"/>
    <property type="project" value="TreeGrafter"/>
</dbReference>
<dbReference type="SUPFAM" id="SSF56112">
    <property type="entry name" value="Protein kinase-like (PK-like)"/>
    <property type="match status" value="1"/>
</dbReference>
<dbReference type="GO" id="GO:0004674">
    <property type="term" value="F:protein serine/threonine kinase activity"/>
    <property type="evidence" value="ECO:0007669"/>
    <property type="project" value="TreeGrafter"/>
</dbReference>